<dbReference type="Gene3D" id="3.40.605.10">
    <property type="entry name" value="Aldehyde Dehydrogenase, Chain A, domain 1"/>
    <property type="match status" value="1"/>
</dbReference>
<dbReference type="AlphaFoldDB" id="A0A1W9ZC50"/>
<evidence type="ECO:0000259" key="7">
    <source>
        <dbReference type="Pfam" id="PF00171"/>
    </source>
</evidence>
<evidence type="ECO:0000256" key="5">
    <source>
        <dbReference type="PROSITE-ProRule" id="PRU10007"/>
    </source>
</evidence>
<comment type="caution">
    <text evidence="8">The sequence shown here is derived from an EMBL/GenBank/DDBJ whole genome shotgun (WGS) entry which is preliminary data.</text>
</comment>
<dbReference type="InterPro" id="IPR016163">
    <property type="entry name" value="Ald_DH_C"/>
</dbReference>
<evidence type="ECO:0000256" key="6">
    <source>
        <dbReference type="RuleBase" id="RU003345"/>
    </source>
</evidence>
<evidence type="ECO:0000256" key="2">
    <source>
        <dbReference type="ARBA" id="ARBA00023002"/>
    </source>
</evidence>
<sequence length="507" mass="53820">MTTQITDSASAAAVIESVDVVTGEPFAAFPAMTHDEVATLVKHARAAAQQWRTMGFEQRKARLLAWAAEIVSCSHQFTFLMHRENGKPVDDAYLELVIAVEHIRWAAYHAKRVLRPRRVPAGVLMANYRASIDYEPFGVIGVISPWNYPIFAPVAQLASALAAGNTAVLKPSELATAAASELVAAFARANPDLPQGILTLATGAGEAGAGLITGGVDKVAFTGSPTTARKILRACADTLTPAVMECGGKDAMIVAADADIDQAADAAAWGAFSNAGQTCVGVERIYVHQDVAQRFVAALQRRLKDVSGGHRPGSTYGPMTMASQVEVVRAHVQDALQGGATAPLGGTERIRGRICDPIVLLDADESSRAVQEETFGPTVTVTTVADLAEAIRLANGTRFGLGAAVFSRRDGERIAQTLRCGMVSINSVLAFVSIPGLPFGGVGESGFGRIHAAEGLREFSRPKSLAQKRFDLPGANAMLFTRPAITIAMLKAVTNARFTRHRNRRPR</sequence>
<dbReference type="PIRSF" id="PIRSF036492">
    <property type="entry name" value="ALDH"/>
    <property type="match status" value="1"/>
</dbReference>
<reference evidence="8 9" key="1">
    <citation type="submission" date="2016-12" db="EMBL/GenBank/DDBJ databases">
        <title>The new phylogeny of genus Mycobacterium.</title>
        <authorList>
            <person name="Tortoli E."/>
            <person name="Trovato A."/>
            <person name="Cirillo D.M."/>
        </authorList>
    </citation>
    <scope>NUCLEOTIDE SEQUENCE [LARGE SCALE GENOMIC DNA]</scope>
    <source>
        <strain evidence="8 9">DSM 45069</strain>
    </source>
</reference>
<dbReference type="PROSITE" id="PS00070">
    <property type="entry name" value="ALDEHYDE_DEHYDR_CYS"/>
    <property type="match status" value="1"/>
</dbReference>
<keyword evidence="2 3" id="KW-0560">Oxidoreductase</keyword>
<dbReference type="SUPFAM" id="SSF53720">
    <property type="entry name" value="ALDH-like"/>
    <property type="match status" value="1"/>
</dbReference>
<dbReference type="InterPro" id="IPR016160">
    <property type="entry name" value="Ald_DH_CS_CYS"/>
</dbReference>
<comment type="similarity">
    <text evidence="1 3 6">Belongs to the aldehyde dehydrogenase family.</text>
</comment>
<accession>A0A1W9ZC50</accession>
<dbReference type="InterPro" id="IPR029510">
    <property type="entry name" value="Ald_DH_CS_GLU"/>
</dbReference>
<dbReference type="GO" id="GO:0004777">
    <property type="term" value="F:succinate-semialdehyde dehydrogenase (NAD+) activity"/>
    <property type="evidence" value="ECO:0007669"/>
    <property type="project" value="TreeGrafter"/>
</dbReference>
<keyword evidence="9" id="KW-1185">Reference proteome</keyword>
<feature type="active site" evidence="4">
    <location>
        <position position="279"/>
    </location>
</feature>
<proteinExistence type="inferred from homology"/>
<dbReference type="PANTHER" id="PTHR43353">
    <property type="entry name" value="SUCCINATE-SEMIALDEHYDE DEHYDROGENASE, MITOCHONDRIAL"/>
    <property type="match status" value="1"/>
</dbReference>
<name>A0A1W9ZC50_MYCAI</name>
<dbReference type="CDD" id="cd07099">
    <property type="entry name" value="ALDH_DDALDH"/>
    <property type="match status" value="1"/>
</dbReference>
<evidence type="ECO:0000256" key="1">
    <source>
        <dbReference type="ARBA" id="ARBA00009986"/>
    </source>
</evidence>
<feature type="domain" description="Aldehyde dehydrogenase" evidence="7">
    <location>
        <begin position="10"/>
        <end position="464"/>
    </location>
</feature>
<dbReference type="InterPro" id="IPR050740">
    <property type="entry name" value="Aldehyde_DH_Superfamily"/>
</dbReference>
<protein>
    <recommendedName>
        <fullName evidence="3">Aldehyde dehydrogenase</fullName>
    </recommendedName>
</protein>
<dbReference type="RefSeq" id="WP_083065840.1">
    <property type="nucleotide sequence ID" value="NZ_MVHG01000053.1"/>
</dbReference>
<dbReference type="Proteomes" id="UP000192707">
    <property type="component" value="Unassembled WGS sequence"/>
</dbReference>
<dbReference type="InterPro" id="IPR016162">
    <property type="entry name" value="Ald_DH_N"/>
</dbReference>
<dbReference type="PANTHER" id="PTHR43353:SF5">
    <property type="entry name" value="SUCCINATE-SEMIALDEHYDE DEHYDROGENASE, MITOCHONDRIAL"/>
    <property type="match status" value="1"/>
</dbReference>
<dbReference type="OrthoDB" id="6882680at2"/>
<dbReference type="InterPro" id="IPR015590">
    <property type="entry name" value="Aldehyde_DH_dom"/>
</dbReference>
<dbReference type="GO" id="GO:0006081">
    <property type="term" value="P:aldehyde metabolic process"/>
    <property type="evidence" value="ECO:0007669"/>
    <property type="project" value="InterPro"/>
</dbReference>
<dbReference type="Pfam" id="PF00171">
    <property type="entry name" value="Aldedh"/>
    <property type="match status" value="1"/>
</dbReference>
<dbReference type="GO" id="GO:0009450">
    <property type="term" value="P:gamma-aminobutyric acid catabolic process"/>
    <property type="evidence" value="ECO:0007669"/>
    <property type="project" value="TreeGrafter"/>
</dbReference>
<dbReference type="InterPro" id="IPR016161">
    <property type="entry name" value="Ald_DH/histidinol_DH"/>
</dbReference>
<evidence type="ECO:0000313" key="9">
    <source>
        <dbReference type="Proteomes" id="UP000192707"/>
    </source>
</evidence>
<evidence type="ECO:0000313" key="8">
    <source>
        <dbReference type="EMBL" id="ORA11419.1"/>
    </source>
</evidence>
<evidence type="ECO:0000256" key="4">
    <source>
        <dbReference type="PIRSR" id="PIRSR036492-1"/>
    </source>
</evidence>
<dbReference type="InterPro" id="IPR012394">
    <property type="entry name" value="Aldehyde_DH_NAD(P)"/>
</dbReference>
<dbReference type="Gene3D" id="3.40.309.10">
    <property type="entry name" value="Aldehyde Dehydrogenase, Chain A, domain 2"/>
    <property type="match status" value="1"/>
</dbReference>
<evidence type="ECO:0000256" key="3">
    <source>
        <dbReference type="PIRNR" id="PIRNR036492"/>
    </source>
</evidence>
<dbReference type="EMBL" id="MVHG01000053">
    <property type="protein sequence ID" value="ORA11419.1"/>
    <property type="molecule type" value="Genomic_DNA"/>
</dbReference>
<organism evidence="8 9">
    <name type="scientific">Mycobacterium arosiense ATCC BAA-1401 = DSM 45069</name>
    <dbReference type="NCBI Taxonomy" id="1265311"/>
    <lineage>
        <taxon>Bacteria</taxon>
        <taxon>Bacillati</taxon>
        <taxon>Actinomycetota</taxon>
        <taxon>Actinomycetes</taxon>
        <taxon>Mycobacteriales</taxon>
        <taxon>Mycobacteriaceae</taxon>
        <taxon>Mycobacterium</taxon>
        <taxon>Mycobacterium avium complex (MAC)</taxon>
    </lineage>
</organism>
<gene>
    <name evidence="8" type="ORF">BST14_18585</name>
</gene>
<dbReference type="PROSITE" id="PS00687">
    <property type="entry name" value="ALDEHYDE_DEHYDR_GLU"/>
    <property type="match status" value="1"/>
</dbReference>
<feature type="active site" evidence="4 5">
    <location>
        <position position="245"/>
    </location>
</feature>